<dbReference type="Gene3D" id="3.40.50.300">
    <property type="entry name" value="P-loop containing nucleotide triphosphate hydrolases"/>
    <property type="match status" value="1"/>
</dbReference>
<keyword evidence="2" id="KW-0547">Nucleotide-binding</keyword>
<proteinExistence type="predicted"/>
<dbReference type="SMART" id="SM00382">
    <property type="entry name" value="AAA"/>
    <property type="match status" value="1"/>
</dbReference>
<reference evidence="5 6" key="1">
    <citation type="submission" date="2016-10" db="EMBL/GenBank/DDBJ databases">
        <authorList>
            <person name="de Groot N.N."/>
        </authorList>
    </citation>
    <scope>NUCLEOTIDE SEQUENCE [LARGE SCALE GENOMIC DNA]</scope>
    <source>
        <strain evidence="5 6">DSM 3217</strain>
    </source>
</reference>
<dbReference type="PANTHER" id="PTHR42781:SF4">
    <property type="entry name" value="SPERMIDINE_PUTRESCINE IMPORT ATP-BINDING PROTEIN POTA"/>
    <property type="match status" value="1"/>
</dbReference>
<evidence type="ECO:0000313" key="5">
    <source>
        <dbReference type="EMBL" id="SDB01622.1"/>
    </source>
</evidence>
<dbReference type="Proteomes" id="UP000199228">
    <property type="component" value="Unassembled WGS sequence"/>
</dbReference>
<dbReference type="InterPro" id="IPR003439">
    <property type="entry name" value="ABC_transporter-like_ATP-bd"/>
</dbReference>
<feature type="domain" description="ABC transporter" evidence="4">
    <location>
        <begin position="2"/>
        <end position="230"/>
    </location>
</feature>
<evidence type="ECO:0000313" key="6">
    <source>
        <dbReference type="Proteomes" id="UP000199228"/>
    </source>
</evidence>
<dbReference type="GO" id="GO:0005524">
    <property type="term" value="F:ATP binding"/>
    <property type="evidence" value="ECO:0007669"/>
    <property type="project" value="UniProtKB-KW"/>
</dbReference>
<dbReference type="Pfam" id="PF00005">
    <property type="entry name" value="ABC_tran"/>
    <property type="match status" value="1"/>
</dbReference>
<evidence type="ECO:0000256" key="1">
    <source>
        <dbReference type="ARBA" id="ARBA00022448"/>
    </source>
</evidence>
<accession>A0A1G5ZZP9</accession>
<gene>
    <name evidence="5" type="ORF">SAMN02910417_00006</name>
</gene>
<evidence type="ECO:0000256" key="2">
    <source>
        <dbReference type="ARBA" id="ARBA00022741"/>
    </source>
</evidence>
<dbReference type="EMBL" id="FMXR01000004">
    <property type="protein sequence ID" value="SDB01622.1"/>
    <property type="molecule type" value="Genomic_DNA"/>
</dbReference>
<dbReference type="InterPro" id="IPR003593">
    <property type="entry name" value="AAA+_ATPase"/>
</dbReference>
<evidence type="ECO:0000259" key="4">
    <source>
        <dbReference type="PROSITE" id="PS50893"/>
    </source>
</evidence>
<keyword evidence="3 5" id="KW-0067">ATP-binding</keyword>
<dbReference type="InterPro" id="IPR050093">
    <property type="entry name" value="ABC_SmlMolc_Importer"/>
</dbReference>
<dbReference type="OrthoDB" id="9802264at2"/>
<dbReference type="GO" id="GO:0016887">
    <property type="term" value="F:ATP hydrolysis activity"/>
    <property type="evidence" value="ECO:0007669"/>
    <property type="project" value="InterPro"/>
</dbReference>
<dbReference type="PROSITE" id="PS00211">
    <property type="entry name" value="ABC_TRANSPORTER_1"/>
    <property type="match status" value="1"/>
</dbReference>
<dbReference type="AlphaFoldDB" id="A0A1G5ZZP9"/>
<keyword evidence="1" id="KW-0813">Transport</keyword>
<dbReference type="PANTHER" id="PTHR42781">
    <property type="entry name" value="SPERMIDINE/PUTRESCINE IMPORT ATP-BINDING PROTEIN POTA"/>
    <property type="match status" value="1"/>
</dbReference>
<dbReference type="PROSITE" id="PS50893">
    <property type="entry name" value="ABC_TRANSPORTER_2"/>
    <property type="match status" value="1"/>
</dbReference>
<organism evidence="5 6">
    <name type="scientific">Eubacterium oxidoreducens</name>
    <dbReference type="NCBI Taxonomy" id="1732"/>
    <lineage>
        <taxon>Bacteria</taxon>
        <taxon>Bacillati</taxon>
        <taxon>Bacillota</taxon>
        <taxon>Clostridia</taxon>
        <taxon>Eubacteriales</taxon>
        <taxon>Eubacteriaceae</taxon>
        <taxon>Eubacterium</taxon>
    </lineage>
</organism>
<protein>
    <submittedName>
        <fullName evidence="5">Molybdate transport system ATP-binding protein</fullName>
    </submittedName>
</protein>
<keyword evidence="6" id="KW-1185">Reference proteome</keyword>
<evidence type="ECO:0000256" key="3">
    <source>
        <dbReference type="ARBA" id="ARBA00022840"/>
    </source>
</evidence>
<dbReference type="STRING" id="1732.SAMN02910417_00006"/>
<dbReference type="RefSeq" id="WP_090170615.1">
    <property type="nucleotide sequence ID" value="NZ_FMXR01000004.1"/>
</dbReference>
<dbReference type="InterPro" id="IPR017871">
    <property type="entry name" value="ABC_transporter-like_CS"/>
</dbReference>
<dbReference type="SUPFAM" id="SSF52540">
    <property type="entry name" value="P-loop containing nucleoside triphosphate hydrolases"/>
    <property type="match status" value="1"/>
</dbReference>
<name>A0A1G5ZZP9_EUBOX</name>
<dbReference type="InterPro" id="IPR027417">
    <property type="entry name" value="P-loop_NTPase"/>
</dbReference>
<sequence>MSLSVDIKKKIGNFNLDVKFEADIEVFALLGASGCGKSMTLKCIAGIETPDSGRIVLNNTVLYDSEKRINLPPQKRKVGYMFQDYALFPNMNVMKNIASGMGKKPDQKEIKEYIRRYQLEGLENHLPSQLSGGQKQRVALARMLASKPEILLLDEPLSALDSHLKWQMEEELLDLLKDVKKTVLFVSHNRDEVYHLCDRVCVIDRGQVETIQKKKEFFADPKTLAAARISGVRNIEEAKRGGTHEIEIPGWNMYLHLQREIPEDAKYVGIRAHYIKAKSESQQCENEFCFTAKHIFEEQFESELILDAGTGKEHYIRLLMPKQEVERLYKGKYVYIYFPEDSLLFLR</sequence>